<feature type="transmembrane region" description="Helical" evidence="1">
    <location>
        <begin position="295"/>
        <end position="316"/>
    </location>
</feature>
<dbReference type="EMBL" id="ATHI01000001">
    <property type="protein sequence ID" value="EPR36223.1"/>
    <property type="molecule type" value="Genomic_DNA"/>
</dbReference>
<dbReference type="PANTHER" id="PTHR38139:SF1">
    <property type="entry name" value="NUCLEOSIDE TRANSPORTER_FEOB GTPASE GATE DOMAIN-CONTAINING PROTEIN"/>
    <property type="match status" value="1"/>
</dbReference>
<dbReference type="Proteomes" id="UP000014975">
    <property type="component" value="Unassembled WGS sequence"/>
</dbReference>
<dbReference type="eggNOG" id="COG3366">
    <property type="taxonomic scope" value="Bacteria"/>
</dbReference>
<evidence type="ECO:0000256" key="1">
    <source>
        <dbReference type="SAM" id="Phobius"/>
    </source>
</evidence>
<keyword evidence="3" id="KW-1185">Reference proteome</keyword>
<feature type="transmembrane region" description="Helical" evidence="1">
    <location>
        <begin position="184"/>
        <end position="205"/>
    </location>
</feature>
<sequence length="318" mass="34956">MDIDLLWSALVLPLLRLTLAISMGLIVGNLIEALNWTHTMARLASPLIRMARLKDVSGASFSMAFFSSITANTMLAEAHDKGEMSRRELVLANLFNALPTYLLHLPTVYFLTVPYIGDAAAVYVGLSLLAAALRTLFIIALGRLTLPPIPEGCVVCRLQENGFKGFRAAFRLALKRFRTRLPKILYITVPIYVAIHFAARHGLFARLEQFMAQNVGELSWLPASALPIVIFQMASEFTAGLAAAGALITTGGLEPRFVILALLVGNILSSPMRAFRHQFPSYAGIFSPALALRLIVYNQALRVGGMIVVTYGYWLWAF</sequence>
<organism evidence="2 3">
    <name type="scientific">Alkalidesulfovibrio alkalitolerans DSM 16529</name>
    <dbReference type="NCBI Taxonomy" id="1121439"/>
    <lineage>
        <taxon>Bacteria</taxon>
        <taxon>Pseudomonadati</taxon>
        <taxon>Thermodesulfobacteriota</taxon>
        <taxon>Desulfovibrionia</taxon>
        <taxon>Desulfovibrionales</taxon>
        <taxon>Desulfovibrionaceae</taxon>
        <taxon>Alkalidesulfovibrio</taxon>
    </lineage>
</organism>
<proteinExistence type="predicted"/>
<reference evidence="2 3" key="1">
    <citation type="journal article" date="2013" name="Genome Announc.">
        <title>Draft genome sequences for three mercury-methylating, sulfate-reducing bacteria.</title>
        <authorList>
            <person name="Brown S.D."/>
            <person name="Hurt R.A.Jr."/>
            <person name="Gilmour C.C."/>
            <person name="Elias D.A."/>
        </authorList>
    </citation>
    <scope>NUCLEOTIDE SEQUENCE [LARGE SCALE GENOMIC DNA]</scope>
    <source>
        <strain evidence="2 3">DSM 16529</strain>
    </source>
</reference>
<dbReference type="OrthoDB" id="5453678at2"/>
<feature type="transmembrane region" description="Helical" evidence="1">
    <location>
        <begin position="121"/>
        <end position="141"/>
    </location>
</feature>
<protein>
    <submittedName>
        <fullName evidence="2">Nucleoside recognition domain-containing protein</fullName>
    </submittedName>
</protein>
<dbReference type="PANTHER" id="PTHR38139">
    <property type="entry name" value="GATE DOMAIN-CONTAINING PROTEIN"/>
    <property type="match status" value="1"/>
</dbReference>
<keyword evidence="1" id="KW-1133">Transmembrane helix</keyword>
<dbReference type="STRING" id="1121439.dsat_1751"/>
<dbReference type="PATRIC" id="fig|1121439.3.peg.134"/>
<name>S7UV47_9BACT</name>
<evidence type="ECO:0000313" key="2">
    <source>
        <dbReference type="EMBL" id="EPR36223.1"/>
    </source>
</evidence>
<dbReference type="InterPro" id="IPR038880">
    <property type="entry name" value="MJ0871-like"/>
</dbReference>
<keyword evidence="1" id="KW-0812">Transmembrane</keyword>
<comment type="caution">
    <text evidence="2">The sequence shown here is derived from an EMBL/GenBank/DDBJ whole genome shotgun (WGS) entry which is preliminary data.</text>
</comment>
<evidence type="ECO:0000313" key="3">
    <source>
        <dbReference type="Proteomes" id="UP000014975"/>
    </source>
</evidence>
<accession>S7UV47</accession>
<keyword evidence="1" id="KW-0472">Membrane</keyword>
<feature type="transmembrane region" description="Helical" evidence="1">
    <location>
        <begin position="257"/>
        <end position="275"/>
    </location>
</feature>
<dbReference type="AlphaFoldDB" id="S7UV47"/>
<feature type="transmembrane region" description="Helical" evidence="1">
    <location>
        <begin position="225"/>
        <end position="248"/>
    </location>
</feature>
<dbReference type="RefSeq" id="WP_020885637.1">
    <property type="nucleotide sequence ID" value="NZ_ATHI01000001.1"/>
</dbReference>
<feature type="transmembrane region" description="Helical" evidence="1">
    <location>
        <begin position="89"/>
        <end position="109"/>
    </location>
</feature>
<gene>
    <name evidence="2" type="ORF">dsat_1751</name>
</gene>